<dbReference type="PANTHER" id="PTHR33121:SF23">
    <property type="entry name" value="CYCLIC DI-GMP PHOSPHODIESTERASE PDEB"/>
    <property type="match status" value="1"/>
</dbReference>
<reference evidence="3 4" key="1">
    <citation type="submission" date="2016-10" db="EMBL/GenBank/DDBJ databases">
        <authorList>
            <person name="de Groot N.N."/>
        </authorList>
    </citation>
    <scope>NUCLEOTIDE SEQUENCE [LARGE SCALE GENOMIC DNA]</scope>
    <source>
        <strain evidence="3 4">R5</strain>
    </source>
</reference>
<dbReference type="Gene3D" id="3.20.20.450">
    <property type="entry name" value="EAL domain"/>
    <property type="match status" value="1"/>
</dbReference>
<dbReference type="PANTHER" id="PTHR33121">
    <property type="entry name" value="CYCLIC DI-GMP PHOSPHODIESTERASE PDEF"/>
    <property type="match status" value="1"/>
</dbReference>
<evidence type="ECO:0000313" key="4">
    <source>
        <dbReference type="Proteomes" id="UP000199245"/>
    </source>
</evidence>
<keyword evidence="1" id="KW-0812">Transmembrane</keyword>
<dbReference type="SMART" id="SM00052">
    <property type="entry name" value="EAL"/>
    <property type="match status" value="1"/>
</dbReference>
<dbReference type="EMBL" id="FMZW01000007">
    <property type="protein sequence ID" value="SDD07465.1"/>
    <property type="molecule type" value="Genomic_DNA"/>
</dbReference>
<evidence type="ECO:0000256" key="1">
    <source>
        <dbReference type="SAM" id="Phobius"/>
    </source>
</evidence>
<dbReference type="GO" id="GO:0071111">
    <property type="term" value="F:cyclic-guanylate-specific phosphodiesterase activity"/>
    <property type="evidence" value="ECO:0007669"/>
    <property type="project" value="InterPro"/>
</dbReference>
<dbReference type="PROSITE" id="PS50883">
    <property type="entry name" value="EAL"/>
    <property type="match status" value="1"/>
</dbReference>
<dbReference type="Proteomes" id="UP000199245">
    <property type="component" value="Unassembled WGS sequence"/>
</dbReference>
<dbReference type="RefSeq" id="WP_176936833.1">
    <property type="nucleotide sequence ID" value="NZ_FMZW01000007.1"/>
</dbReference>
<organism evidence="3 4">
    <name type="scientific">Bradyrhizobium brasilense</name>
    <dbReference type="NCBI Taxonomy" id="1419277"/>
    <lineage>
        <taxon>Bacteria</taxon>
        <taxon>Pseudomonadati</taxon>
        <taxon>Pseudomonadota</taxon>
        <taxon>Alphaproteobacteria</taxon>
        <taxon>Hyphomicrobiales</taxon>
        <taxon>Nitrobacteraceae</taxon>
        <taxon>Bradyrhizobium</taxon>
    </lineage>
</organism>
<evidence type="ECO:0000259" key="2">
    <source>
        <dbReference type="PROSITE" id="PS50883"/>
    </source>
</evidence>
<dbReference type="InterPro" id="IPR001633">
    <property type="entry name" value="EAL_dom"/>
</dbReference>
<dbReference type="AlphaFoldDB" id="A0A1G6RU37"/>
<keyword evidence="1" id="KW-0472">Membrane</keyword>
<sequence length="487" mass="53216">MTRALQAEASPIVSIHVRILNARHILAAYGGAALSVAIASSTRTVSWILGGASAESGLAAGEHETGRRLDAPNDYLIRFNVRISDACEAPSLLDRILRALAVESIIVDGQEILIAPAVECFPFANADGNQPIVSHPSESARVERPFAGRPVRAEAGWRERYREEMTRAADFFDHLRGSRLVLARQAIKEHCGAASALYDECLLRIVDHDGVARSCASEIVVLERLGLIRAVDDHVVGLAIKQLRSDPTLRLGINVSAQSACLDEWWRWRLLELEEDRSLAKRLTIELTETAGFPAPAVAVAFVRRLRELGCAVALDDLGAGEHALRDLFELDPDVVKVDGHFLRWARKSPRGQAALRSMVRLSLAIGSIVVVEGVESQVDSDLASEAGAQWQQGYFIERPRCEFGNPDVISQKHEVGLMSSDTYTTQSSSVREEPSLTTTPPYKFVVFDPSDVPGFPLRALRWALPISLGLWAVIVGGIMLVVSKIS</sequence>
<dbReference type="InterPro" id="IPR050706">
    <property type="entry name" value="Cyclic-di-GMP_PDE-like"/>
</dbReference>
<protein>
    <submittedName>
        <fullName evidence="3">EAL domain, c-di-GMP-specific phosphodiesterase class I (Or its enzymatically inactive variant)</fullName>
    </submittedName>
</protein>
<evidence type="ECO:0000313" key="3">
    <source>
        <dbReference type="EMBL" id="SDD07465.1"/>
    </source>
</evidence>
<gene>
    <name evidence="3" type="ORF">SAMN05216337_1007108</name>
</gene>
<dbReference type="InterPro" id="IPR035919">
    <property type="entry name" value="EAL_sf"/>
</dbReference>
<dbReference type="SUPFAM" id="SSF141868">
    <property type="entry name" value="EAL domain-like"/>
    <property type="match status" value="1"/>
</dbReference>
<dbReference type="Pfam" id="PF00563">
    <property type="entry name" value="EAL"/>
    <property type="match status" value="1"/>
</dbReference>
<keyword evidence="1" id="KW-1133">Transmembrane helix</keyword>
<proteinExistence type="predicted"/>
<feature type="domain" description="EAL" evidence="2">
    <location>
        <begin position="158"/>
        <end position="414"/>
    </location>
</feature>
<accession>A0A1G6RU37</accession>
<dbReference type="CDD" id="cd01948">
    <property type="entry name" value="EAL"/>
    <property type="match status" value="1"/>
</dbReference>
<name>A0A1G6RU37_9BRAD</name>
<feature type="transmembrane region" description="Helical" evidence="1">
    <location>
        <begin position="463"/>
        <end position="483"/>
    </location>
</feature>